<accession>A0ABQ6HD49</accession>
<gene>
    <name evidence="1" type="ORF">tloyanaT_22430</name>
</gene>
<reference evidence="1 2" key="1">
    <citation type="submission" date="2023-03" db="EMBL/GenBank/DDBJ databases">
        <title>Thalassotalea loyana LMG 22536T draft genome sequence.</title>
        <authorList>
            <person name="Sawabe T."/>
        </authorList>
    </citation>
    <scope>NUCLEOTIDE SEQUENCE [LARGE SCALE GENOMIC DNA]</scope>
    <source>
        <strain evidence="1 2">LMG 22536</strain>
    </source>
</reference>
<keyword evidence="2" id="KW-1185">Reference proteome</keyword>
<dbReference type="RefSeq" id="WP_284298577.1">
    <property type="nucleotide sequence ID" value="NZ_BSSV01000004.1"/>
</dbReference>
<proteinExistence type="predicted"/>
<dbReference type="Gene3D" id="3.40.50.1820">
    <property type="entry name" value="alpha/beta hydrolase"/>
    <property type="match status" value="1"/>
</dbReference>
<dbReference type="InterPro" id="IPR029058">
    <property type="entry name" value="AB_hydrolase_fold"/>
</dbReference>
<comment type="caution">
    <text evidence="1">The sequence shown here is derived from an EMBL/GenBank/DDBJ whole genome shotgun (WGS) entry which is preliminary data.</text>
</comment>
<dbReference type="Proteomes" id="UP001157134">
    <property type="component" value="Unassembled WGS sequence"/>
</dbReference>
<protein>
    <submittedName>
        <fullName evidence="1">Esterase</fullName>
    </submittedName>
</protein>
<organism evidence="1 2">
    <name type="scientific">Thalassotalea loyana</name>
    <dbReference type="NCBI Taxonomy" id="280483"/>
    <lineage>
        <taxon>Bacteria</taxon>
        <taxon>Pseudomonadati</taxon>
        <taxon>Pseudomonadota</taxon>
        <taxon>Gammaproteobacteria</taxon>
        <taxon>Alteromonadales</taxon>
        <taxon>Colwelliaceae</taxon>
        <taxon>Thalassotalea</taxon>
    </lineage>
</organism>
<name>A0ABQ6HD49_9GAMM</name>
<sequence>MSQLLLKTWVNILNKTCSNCAYKWVKSHMLRPVETHHKWPKSIKRTVYKTKFGKLRTYQAGHGKCIWLVHGWSNAHEYWPLIEKLLKQGYQCIAIEMLPSKSKEKVLSLPNWINAFDIATRSLPEPTHVVAHGLAASILGNSLWLSRYQENLTLLSPVLNFDMSVGRYCKRKGLPDNMLNRLKRDMYKQDKIKLSRLNATQAINDYDGELTIFYSKKDDISTVGAIDDLSQRSNQRIVQFKGADSSRIINSRSLMSVIRQQPKALDITL</sequence>
<dbReference type="EMBL" id="BSSV01000004">
    <property type="protein sequence ID" value="GLX85991.1"/>
    <property type="molecule type" value="Genomic_DNA"/>
</dbReference>
<evidence type="ECO:0000313" key="2">
    <source>
        <dbReference type="Proteomes" id="UP001157134"/>
    </source>
</evidence>
<dbReference type="SUPFAM" id="SSF53474">
    <property type="entry name" value="alpha/beta-Hydrolases"/>
    <property type="match status" value="1"/>
</dbReference>
<evidence type="ECO:0000313" key="1">
    <source>
        <dbReference type="EMBL" id="GLX85991.1"/>
    </source>
</evidence>